<dbReference type="GO" id="GO:0016491">
    <property type="term" value="F:oxidoreductase activity"/>
    <property type="evidence" value="ECO:0007669"/>
    <property type="project" value="InterPro"/>
</dbReference>
<evidence type="ECO:0000313" key="3">
    <source>
        <dbReference type="Proteomes" id="UP000053611"/>
    </source>
</evidence>
<dbReference type="Proteomes" id="UP000053611">
    <property type="component" value="Unassembled WGS sequence"/>
</dbReference>
<dbReference type="EMBL" id="KQ087202">
    <property type="protein sequence ID" value="KLT42712.1"/>
    <property type="molecule type" value="Genomic_DNA"/>
</dbReference>
<organism evidence="2 3">
    <name type="scientific">Cutaneotrichosporon oleaginosum</name>
    <dbReference type="NCBI Taxonomy" id="879819"/>
    <lineage>
        <taxon>Eukaryota</taxon>
        <taxon>Fungi</taxon>
        <taxon>Dikarya</taxon>
        <taxon>Basidiomycota</taxon>
        <taxon>Agaricomycotina</taxon>
        <taxon>Tremellomycetes</taxon>
        <taxon>Trichosporonales</taxon>
        <taxon>Trichosporonaceae</taxon>
        <taxon>Cutaneotrichosporon</taxon>
    </lineage>
</organism>
<evidence type="ECO:0000313" key="2">
    <source>
        <dbReference type="EMBL" id="KLT42712.1"/>
    </source>
</evidence>
<dbReference type="Pfam" id="PF01323">
    <property type="entry name" value="DSBA"/>
    <property type="match status" value="1"/>
</dbReference>
<dbReference type="CDD" id="cd03024">
    <property type="entry name" value="DsbA_FrnE"/>
    <property type="match status" value="1"/>
</dbReference>
<dbReference type="AlphaFoldDB" id="A0A0J0XNQ1"/>
<dbReference type="PANTHER" id="PTHR13887">
    <property type="entry name" value="GLUTATHIONE S-TRANSFERASE KAPPA"/>
    <property type="match status" value="1"/>
</dbReference>
<keyword evidence="3" id="KW-1185">Reference proteome</keyword>
<dbReference type="GeneID" id="28981947"/>
<name>A0A0J0XNQ1_9TREE</name>
<sequence>MAPKTITVDITSDTVCPFCILGISQLKQGVEAYNAENPTAPVTIHHKLHPYQLRSEMAYEPVARNADMDARYGSGGRGPVIRANLAQQFADAGLKYAPDTLLANTHRAHRLEMLAREKGDEVSWDVGMDLMRAYQIDGQAPSDPALLAKVGVKHGLFSSQEEGEKWVLSNALDKETKAAYAEGRGKGINGVPNFIFQDKYQTSGAIGKDGFKSVIAQIVAKDA</sequence>
<feature type="domain" description="DSBA-like thioredoxin" evidence="1">
    <location>
        <begin position="7"/>
        <end position="215"/>
    </location>
</feature>
<proteinExistence type="predicted"/>
<dbReference type="PANTHER" id="PTHR13887:SF41">
    <property type="entry name" value="THIOREDOXIN SUPERFAMILY PROTEIN"/>
    <property type="match status" value="1"/>
</dbReference>
<accession>A0A0J0XNQ1</accession>
<reference evidence="2 3" key="1">
    <citation type="submission" date="2015-03" db="EMBL/GenBank/DDBJ databases">
        <title>Genomics and transcriptomics of the oil-accumulating basidiomycete yeast T. oleaginosus allow insights into substrate utilization and the diverse evolutionary trajectories of mating systems in fungi.</title>
        <authorList>
            <consortium name="DOE Joint Genome Institute"/>
            <person name="Kourist R."/>
            <person name="Kracht O."/>
            <person name="Bracharz F."/>
            <person name="Lipzen A."/>
            <person name="Nolan M."/>
            <person name="Ohm R."/>
            <person name="Grigoriev I."/>
            <person name="Sun S."/>
            <person name="Heitman J."/>
            <person name="Bruck T."/>
            <person name="Nowrousian M."/>
        </authorList>
    </citation>
    <scope>NUCLEOTIDE SEQUENCE [LARGE SCALE GENOMIC DNA]</scope>
    <source>
        <strain evidence="2 3">IBC0246</strain>
    </source>
</reference>
<dbReference type="RefSeq" id="XP_018279203.1">
    <property type="nucleotide sequence ID" value="XM_018421344.1"/>
</dbReference>
<protein>
    <submittedName>
        <fullName evidence="2">Thioredoxin-like protein</fullName>
    </submittedName>
</protein>
<gene>
    <name evidence="2" type="ORF">CC85DRAFT_273914</name>
</gene>
<dbReference type="Gene3D" id="3.40.30.10">
    <property type="entry name" value="Glutaredoxin"/>
    <property type="match status" value="1"/>
</dbReference>
<dbReference type="SUPFAM" id="SSF52833">
    <property type="entry name" value="Thioredoxin-like"/>
    <property type="match status" value="1"/>
</dbReference>
<dbReference type="OrthoDB" id="1930760at2759"/>
<dbReference type="InterPro" id="IPR001853">
    <property type="entry name" value="DSBA-like_thioredoxin_dom"/>
</dbReference>
<dbReference type="InterPro" id="IPR036249">
    <property type="entry name" value="Thioredoxin-like_sf"/>
</dbReference>
<evidence type="ECO:0000259" key="1">
    <source>
        <dbReference type="Pfam" id="PF01323"/>
    </source>
</evidence>